<evidence type="ECO:0000313" key="5">
    <source>
        <dbReference type="EMBL" id="KAJ6712781.1"/>
    </source>
</evidence>
<feature type="repeat" description="ARM" evidence="2">
    <location>
        <begin position="652"/>
        <end position="694"/>
    </location>
</feature>
<dbReference type="InterPro" id="IPR000225">
    <property type="entry name" value="Armadillo"/>
</dbReference>
<name>A0A9Q0YWJ5_SALPP</name>
<protein>
    <submittedName>
        <fullName evidence="5">PROTEIN ARABIDILLO 1-LIKE</fullName>
    </submittedName>
</protein>
<feature type="region of interest" description="Disordered" evidence="3">
    <location>
        <begin position="1"/>
        <end position="26"/>
    </location>
</feature>
<dbReference type="Proteomes" id="UP001151532">
    <property type="component" value="Chromosome 1"/>
</dbReference>
<dbReference type="InterPro" id="IPR036047">
    <property type="entry name" value="F-box-like_dom_sf"/>
</dbReference>
<feature type="repeat" description="ARM" evidence="2">
    <location>
        <begin position="608"/>
        <end position="653"/>
    </location>
</feature>
<dbReference type="PROSITE" id="PS50176">
    <property type="entry name" value="ARM_REPEAT"/>
    <property type="match status" value="7"/>
</dbReference>
<proteinExistence type="predicted"/>
<dbReference type="InterPro" id="IPR016024">
    <property type="entry name" value="ARM-type_fold"/>
</dbReference>
<evidence type="ECO:0000259" key="4">
    <source>
        <dbReference type="PROSITE" id="PS50181"/>
    </source>
</evidence>
<dbReference type="Pfam" id="PF00514">
    <property type="entry name" value="Arm"/>
    <property type="match status" value="5"/>
</dbReference>
<reference evidence="5" key="2">
    <citation type="journal article" date="2023" name="Int. J. Mol. Sci.">
        <title>De Novo Assembly and Annotation of 11 Diverse Shrub Willow (Salix) Genomes Reveals Novel Gene Organization in Sex-Linked Regions.</title>
        <authorList>
            <person name="Hyden B."/>
            <person name="Feng K."/>
            <person name="Yates T.B."/>
            <person name="Jawdy S."/>
            <person name="Cereghino C."/>
            <person name="Smart L.B."/>
            <person name="Muchero W."/>
        </authorList>
    </citation>
    <scope>NUCLEOTIDE SEQUENCE</scope>
    <source>
        <tissue evidence="5">Shoot tip</tissue>
    </source>
</reference>
<organism evidence="5 6">
    <name type="scientific">Salix purpurea</name>
    <name type="common">Purple osier willow</name>
    <dbReference type="NCBI Taxonomy" id="77065"/>
    <lineage>
        <taxon>Eukaryota</taxon>
        <taxon>Viridiplantae</taxon>
        <taxon>Streptophyta</taxon>
        <taxon>Embryophyta</taxon>
        <taxon>Tracheophyta</taxon>
        <taxon>Spermatophyta</taxon>
        <taxon>Magnoliopsida</taxon>
        <taxon>eudicotyledons</taxon>
        <taxon>Gunneridae</taxon>
        <taxon>Pentapetalae</taxon>
        <taxon>rosids</taxon>
        <taxon>fabids</taxon>
        <taxon>Malpighiales</taxon>
        <taxon>Salicaceae</taxon>
        <taxon>Saliceae</taxon>
        <taxon>Salix</taxon>
    </lineage>
</organism>
<feature type="repeat" description="ARM" evidence="2">
    <location>
        <begin position="395"/>
        <end position="437"/>
    </location>
</feature>
<reference evidence="5" key="1">
    <citation type="submission" date="2022-11" db="EMBL/GenBank/DDBJ databases">
        <authorList>
            <person name="Hyden B.L."/>
            <person name="Feng K."/>
            <person name="Yates T."/>
            <person name="Jawdy S."/>
            <person name="Smart L.B."/>
            <person name="Muchero W."/>
        </authorList>
    </citation>
    <scope>NUCLEOTIDE SEQUENCE</scope>
    <source>
        <tissue evidence="5">Shoot tip</tissue>
    </source>
</reference>
<feature type="repeat" description="ARM" evidence="2">
    <location>
        <begin position="436"/>
        <end position="478"/>
    </location>
</feature>
<dbReference type="SUPFAM" id="SSF52047">
    <property type="entry name" value="RNI-like"/>
    <property type="match status" value="1"/>
</dbReference>
<feature type="repeat" description="ARM" evidence="2">
    <location>
        <begin position="521"/>
        <end position="556"/>
    </location>
</feature>
<dbReference type="InterPro" id="IPR032675">
    <property type="entry name" value="LRR_dom_sf"/>
</dbReference>
<keyword evidence="1" id="KW-0677">Repeat</keyword>
<feature type="repeat" description="ARM" evidence="2">
    <location>
        <begin position="477"/>
        <end position="522"/>
    </location>
</feature>
<dbReference type="AlphaFoldDB" id="A0A9Q0YWJ5"/>
<sequence>MTRTVRRKLAHSKEKNKEIVGSDSDNPDDGCLCSSTICDLDWTALPDDTAIQLFSYLNYRDRASLSATCQTFRLLGSSPCLWDSLDLRYHKFDITTAQLLSSRSKNLQKLRFLGGESADAIISLEARDLCEISGYFCRDITDATLSMIAARHMMLECLQLGPDACERITSFAIRVIAICCPKLKRLQISGVKVVTGEAINALAKHCRQLVEVAFMESDSVDEFALGNLTSVQFLSLAGTKNLKWNSASCVWSKLPKLVGLDVSRTDITFSSVMRLFLSSQYLKAVGSLFVDITENESNMLSYWRKVKSTDRSMDAIATWIEWIFSHFLLRIAENNPKELDAFWIKQGAALLLDLLQSSQEDVQERAANSIATFVVIDDENATVDAQRAELVMQNGGIRLLLDLARSYREGLQSEAAKAIANLSVDSKVAKAVADIGGINILTGLARSVNRLVAEEAAGGLWNLSAGEEHKGAIAEAGGIKVLVDLIYKWRAGNDGVLERAAGALANLAADDSCSMEIAVAGGVHALVMLARSCKFEGVQEQAARALANLAAHGDNNNDNAAVRREAGALEALVQLTFSQHEGVRQEAAGALWNLSFDDKNREAIAAAGGITALVSLAQSCSNSSQCLQERAAGALWGLSVSEANSIAIGQEGGVAPLIALACSDIADVHETAAGALWNLAFYPTNALLIVEGGGVPALIHLCSSSVSKMARLMAALALAYVFDQRTEEFAPGGPFIRGNLKDHELR</sequence>
<dbReference type="InterPro" id="IPR001810">
    <property type="entry name" value="F-box_dom"/>
</dbReference>
<dbReference type="SMART" id="SM00256">
    <property type="entry name" value="FBOX"/>
    <property type="match status" value="1"/>
</dbReference>
<feature type="compositionally biased region" description="Basic and acidic residues" evidence="3">
    <location>
        <begin position="11"/>
        <end position="20"/>
    </location>
</feature>
<feature type="repeat" description="ARM" evidence="2">
    <location>
        <begin position="567"/>
        <end position="609"/>
    </location>
</feature>
<evidence type="ECO:0000256" key="1">
    <source>
        <dbReference type="ARBA" id="ARBA00022737"/>
    </source>
</evidence>
<dbReference type="Gene3D" id="1.25.10.10">
    <property type="entry name" value="Leucine-rich Repeat Variant"/>
    <property type="match status" value="3"/>
</dbReference>
<dbReference type="OrthoDB" id="7537227at2759"/>
<feature type="domain" description="F-box" evidence="4">
    <location>
        <begin position="39"/>
        <end position="85"/>
    </location>
</feature>
<dbReference type="Gene3D" id="3.80.10.10">
    <property type="entry name" value="Ribonuclease Inhibitor"/>
    <property type="match status" value="1"/>
</dbReference>
<dbReference type="SUPFAM" id="SSF48371">
    <property type="entry name" value="ARM repeat"/>
    <property type="match status" value="1"/>
</dbReference>
<dbReference type="PANTHER" id="PTHR46976">
    <property type="entry name" value="PROTEIN ARABIDILLO 1"/>
    <property type="match status" value="1"/>
</dbReference>
<evidence type="ECO:0000256" key="2">
    <source>
        <dbReference type="PROSITE-ProRule" id="PRU00259"/>
    </source>
</evidence>
<dbReference type="EMBL" id="JAPFFK010000015">
    <property type="protein sequence ID" value="KAJ6712781.1"/>
    <property type="molecule type" value="Genomic_DNA"/>
</dbReference>
<accession>A0A9Q0YWJ5</accession>
<dbReference type="SUPFAM" id="SSF81383">
    <property type="entry name" value="F-box domain"/>
    <property type="match status" value="1"/>
</dbReference>
<dbReference type="PANTHER" id="PTHR46976:SF2">
    <property type="entry name" value="F-BOX DOMAIN-CONTAINING PROTEIN"/>
    <property type="match status" value="1"/>
</dbReference>
<gene>
    <name evidence="5" type="ORF">OIU79_008892</name>
</gene>
<keyword evidence="6" id="KW-1185">Reference proteome</keyword>
<dbReference type="PROSITE" id="PS50181">
    <property type="entry name" value="FBOX"/>
    <property type="match status" value="1"/>
</dbReference>
<feature type="compositionally biased region" description="Basic residues" evidence="3">
    <location>
        <begin position="1"/>
        <end position="10"/>
    </location>
</feature>
<dbReference type="SMART" id="SM00185">
    <property type="entry name" value="ARM"/>
    <property type="match status" value="8"/>
</dbReference>
<comment type="caution">
    <text evidence="5">The sequence shown here is derived from an EMBL/GenBank/DDBJ whole genome shotgun (WGS) entry which is preliminary data.</text>
</comment>
<evidence type="ECO:0000256" key="3">
    <source>
        <dbReference type="SAM" id="MobiDB-lite"/>
    </source>
</evidence>
<dbReference type="InterPro" id="IPR011989">
    <property type="entry name" value="ARM-like"/>
</dbReference>
<dbReference type="Pfam" id="PF12937">
    <property type="entry name" value="F-box-like"/>
    <property type="match status" value="1"/>
</dbReference>
<evidence type="ECO:0000313" key="6">
    <source>
        <dbReference type="Proteomes" id="UP001151532"/>
    </source>
</evidence>